<feature type="active site" evidence="5">
    <location>
        <position position="295"/>
    </location>
</feature>
<accession>A0A3E2GWQ1</accession>
<dbReference type="GO" id="GO:0005975">
    <property type="term" value="P:carbohydrate metabolic process"/>
    <property type="evidence" value="ECO:0007669"/>
    <property type="project" value="InterPro"/>
</dbReference>
<feature type="binding site" evidence="6">
    <location>
        <position position="101"/>
    </location>
    <ligand>
        <name>substrate</name>
    </ligand>
</feature>
<dbReference type="OMA" id="TQALHSY"/>
<dbReference type="STRING" id="5539.A0A3E2GWQ1"/>
<sequence>MVDRPKKPSALSTQPGQVAPQPQVNITDDKVTATLPTGESVQVLLYGATILSWKDANGNEKLFLSEKAKLDGSKAVRGGVPLVFPVFGTAPDHPATSKLPQHGFARISRWEFLGKSTSESSSANAGGDSSVKLDFGLSSSNLSAESKAAWPYDFGLIYSVNLSRGELGTSIVISNEGKEPWEFQTLMHTYFRIKDISKVSITGLESSAYLDKLIKPLKTTTSPAAPVSITAKTDRVYTPAGGDKAPVEILEGGANSFTVVRDNLNEVVVWNPWDSAKDISDFGPADGWKEMICVEAGAVNGWQKLESGETFEGGQFIRLN</sequence>
<dbReference type="SUPFAM" id="SSF74650">
    <property type="entry name" value="Galactose mutarotase-like"/>
    <property type="match status" value="1"/>
</dbReference>
<organism evidence="8 9">
    <name type="scientific">Scytalidium lignicola</name>
    <name type="common">Hyphomycete</name>
    <dbReference type="NCBI Taxonomy" id="5539"/>
    <lineage>
        <taxon>Eukaryota</taxon>
        <taxon>Fungi</taxon>
        <taxon>Dikarya</taxon>
        <taxon>Ascomycota</taxon>
        <taxon>Pezizomycotina</taxon>
        <taxon>Leotiomycetes</taxon>
        <taxon>Leotiomycetes incertae sedis</taxon>
        <taxon>Scytalidium</taxon>
    </lineage>
</organism>
<feature type="active site" evidence="5">
    <location>
        <position position="188"/>
    </location>
</feature>
<protein>
    <recommendedName>
        <fullName evidence="3">glucose-6-phosphate 1-epimerase</fullName>
        <ecNumber evidence="3">5.1.3.15</ecNumber>
    </recommendedName>
</protein>
<evidence type="ECO:0000256" key="1">
    <source>
        <dbReference type="ARBA" id="ARBA00001096"/>
    </source>
</evidence>
<proteinExistence type="inferred from homology"/>
<keyword evidence="9" id="KW-1185">Reference proteome</keyword>
<feature type="binding site" evidence="6">
    <location>
        <position position="77"/>
    </location>
    <ligand>
        <name>substrate</name>
    </ligand>
</feature>
<feature type="binding site" evidence="6">
    <location>
        <position position="106"/>
    </location>
    <ligand>
        <name>substrate</name>
    </ligand>
</feature>
<dbReference type="EMBL" id="NCSJ02000322">
    <property type="protein sequence ID" value="RFU25595.1"/>
    <property type="molecule type" value="Genomic_DNA"/>
</dbReference>
<dbReference type="InterPro" id="IPR025532">
    <property type="entry name" value="G6P_1-epimerase"/>
</dbReference>
<dbReference type="Gene3D" id="2.70.98.10">
    <property type="match status" value="1"/>
</dbReference>
<dbReference type="Proteomes" id="UP000258309">
    <property type="component" value="Unassembled WGS sequence"/>
</dbReference>
<dbReference type="GO" id="GO:0005737">
    <property type="term" value="C:cytoplasm"/>
    <property type="evidence" value="ECO:0007669"/>
    <property type="project" value="TreeGrafter"/>
</dbReference>
<dbReference type="InterPro" id="IPR014718">
    <property type="entry name" value="GH-type_carb-bd"/>
</dbReference>
<feature type="region of interest" description="Disordered" evidence="7">
    <location>
        <begin position="1"/>
        <end position="22"/>
    </location>
</feature>
<dbReference type="InterPro" id="IPR011013">
    <property type="entry name" value="Gal_mutarotase_sf_dom"/>
</dbReference>
<dbReference type="PANTHER" id="PTHR11122">
    <property type="entry name" value="APOSPORY-ASSOCIATED PROTEIN C-RELATED"/>
    <property type="match status" value="1"/>
</dbReference>
<dbReference type="OrthoDB" id="1659429at2759"/>
<comment type="similarity">
    <text evidence="2">Belongs to the glucose-6-phosphate 1-epimerase family.</text>
</comment>
<evidence type="ECO:0000256" key="5">
    <source>
        <dbReference type="PIRSR" id="PIRSR016020-1"/>
    </source>
</evidence>
<dbReference type="AlphaFoldDB" id="A0A3E2GWQ1"/>
<dbReference type="Pfam" id="PF01263">
    <property type="entry name" value="Aldose_epim"/>
    <property type="match status" value="1"/>
</dbReference>
<dbReference type="EC" id="5.1.3.15" evidence="3"/>
<evidence type="ECO:0000256" key="6">
    <source>
        <dbReference type="PIRSR" id="PIRSR016020-2"/>
    </source>
</evidence>
<dbReference type="GO" id="GO:0030246">
    <property type="term" value="F:carbohydrate binding"/>
    <property type="evidence" value="ECO:0007669"/>
    <property type="project" value="InterPro"/>
</dbReference>
<evidence type="ECO:0000256" key="2">
    <source>
        <dbReference type="ARBA" id="ARBA00005866"/>
    </source>
</evidence>
<evidence type="ECO:0000256" key="7">
    <source>
        <dbReference type="SAM" id="MobiDB-lite"/>
    </source>
</evidence>
<dbReference type="GO" id="GO:0047938">
    <property type="term" value="F:glucose-6-phosphate 1-epimerase activity"/>
    <property type="evidence" value="ECO:0007669"/>
    <property type="project" value="UniProtKB-EC"/>
</dbReference>
<keyword evidence="4" id="KW-0413">Isomerase</keyword>
<evidence type="ECO:0000313" key="8">
    <source>
        <dbReference type="EMBL" id="RFU25595.1"/>
    </source>
</evidence>
<comment type="catalytic activity">
    <reaction evidence="1">
        <text>alpha-D-glucose 6-phosphate = beta-D-glucose 6-phosphate</text>
        <dbReference type="Rhea" id="RHEA:16249"/>
        <dbReference type="ChEBI" id="CHEBI:58225"/>
        <dbReference type="ChEBI" id="CHEBI:58247"/>
        <dbReference type="EC" id="5.1.3.15"/>
    </reaction>
</comment>
<evidence type="ECO:0000313" key="9">
    <source>
        <dbReference type="Proteomes" id="UP000258309"/>
    </source>
</evidence>
<name>A0A3E2GWQ1_SCYLI</name>
<evidence type="ECO:0000256" key="3">
    <source>
        <dbReference type="ARBA" id="ARBA00012083"/>
    </source>
</evidence>
<feature type="non-terminal residue" evidence="8">
    <location>
        <position position="1"/>
    </location>
</feature>
<dbReference type="PANTHER" id="PTHR11122:SF13">
    <property type="entry name" value="GLUCOSE-6-PHOSPHATE 1-EPIMERASE"/>
    <property type="match status" value="1"/>
</dbReference>
<evidence type="ECO:0000256" key="4">
    <source>
        <dbReference type="ARBA" id="ARBA00023235"/>
    </source>
</evidence>
<dbReference type="PIRSF" id="PIRSF016020">
    <property type="entry name" value="PHexose_mutarotase"/>
    <property type="match status" value="1"/>
</dbReference>
<feature type="non-terminal residue" evidence="8">
    <location>
        <position position="320"/>
    </location>
</feature>
<comment type="caution">
    <text evidence="8">The sequence shown here is derived from an EMBL/GenBank/DDBJ whole genome shotgun (WGS) entry which is preliminary data.</text>
</comment>
<reference evidence="8 9" key="1">
    <citation type="submission" date="2018-05" db="EMBL/GenBank/DDBJ databases">
        <title>Draft genome sequence of Scytalidium lignicola DSM 105466, a ubiquitous saprotrophic fungus.</title>
        <authorList>
            <person name="Buettner E."/>
            <person name="Gebauer A.M."/>
            <person name="Hofrichter M."/>
            <person name="Liers C."/>
            <person name="Kellner H."/>
        </authorList>
    </citation>
    <scope>NUCLEOTIDE SEQUENCE [LARGE SCALE GENOMIC DNA]</scope>
    <source>
        <strain evidence="8 9">DSM 105466</strain>
    </source>
</reference>
<gene>
    <name evidence="8" type="ORF">B7463_g10744</name>
</gene>
<dbReference type="InterPro" id="IPR008183">
    <property type="entry name" value="Aldose_1/G6P_1-epimerase"/>
</dbReference>
<dbReference type="CDD" id="cd09020">
    <property type="entry name" value="D-hex-6-P-epi_like"/>
    <property type="match status" value="1"/>
</dbReference>
<feature type="compositionally biased region" description="Polar residues" evidence="7">
    <location>
        <begin position="10"/>
        <end position="22"/>
    </location>
</feature>